<evidence type="ECO:0000313" key="4">
    <source>
        <dbReference type="Proteomes" id="UP000815325"/>
    </source>
</evidence>
<reference evidence="3" key="1">
    <citation type="submission" date="2017-08" db="EMBL/GenBank/DDBJ databases">
        <authorList>
            <person name="Polle J.E."/>
            <person name="Barry K."/>
            <person name="Cushman J."/>
            <person name="Schmutz J."/>
            <person name="Tran D."/>
            <person name="Hathwaick L.T."/>
            <person name="Yim W.C."/>
            <person name="Jenkins J."/>
            <person name="Mckie-Krisberg Z.M."/>
            <person name="Prochnik S."/>
            <person name="Lindquist E."/>
            <person name="Dockter R.B."/>
            <person name="Adam C."/>
            <person name="Molina H."/>
            <person name="Bunkerborg J."/>
            <person name="Jin E."/>
            <person name="Buchheim M."/>
            <person name="Magnuson J."/>
        </authorList>
    </citation>
    <scope>NUCLEOTIDE SEQUENCE</scope>
    <source>
        <strain evidence="3">CCAP 19/18</strain>
    </source>
</reference>
<comment type="caution">
    <text evidence="3">The sequence shown here is derived from an EMBL/GenBank/DDBJ whole genome shotgun (WGS) entry which is preliminary data.</text>
</comment>
<keyword evidence="4" id="KW-1185">Reference proteome</keyword>
<organism evidence="3 4">
    <name type="scientific">Dunaliella salina</name>
    <name type="common">Green alga</name>
    <name type="synonym">Protococcus salinus</name>
    <dbReference type="NCBI Taxonomy" id="3046"/>
    <lineage>
        <taxon>Eukaryota</taxon>
        <taxon>Viridiplantae</taxon>
        <taxon>Chlorophyta</taxon>
        <taxon>core chlorophytes</taxon>
        <taxon>Chlorophyceae</taxon>
        <taxon>CS clade</taxon>
        <taxon>Chlamydomonadales</taxon>
        <taxon>Dunaliellaceae</taxon>
        <taxon>Dunaliella</taxon>
    </lineage>
</organism>
<protein>
    <submittedName>
        <fullName evidence="3">Uncharacterized protein</fullName>
    </submittedName>
</protein>
<feature type="compositionally biased region" description="Basic and acidic residues" evidence="2">
    <location>
        <begin position="1"/>
        <end position="17"/>
    </location>
</feature>
<evidence type="ECO:0000313" key="3">
    <source>
        <dbReference type="EMBL" id="KAF5832791.1"/>
    </source>
</evidence>
<accession>A0ABQ7GDW1</accession>
<feature type="coiled-coil region" evidence="1">
    <location>
        <begin position="275"/>
        <end position="398"/>
    </location>
</feature>
<evidence type="ECO:0000256" key="2">
    <source>
        <dbReference type="SAM" id="MobiDB-lite"/>
    </source>
</evidence>
<feature type="compositionally biased region" description="Polar residues" evidence="2">
    <location>
        <begin position="85"/>
        <end position="94"/>
    </location>
</feature>
<proteinExistence type="predicted"/>
<dbReference type="EMBL" id="MU069848">
    <property type="protein sequence ID" value="KAF5832791.1"/>
    <property type="molecule type" value="Genomic_DNA"/>
</dbReference>
<sequence length="486" mass="55561">MAGREQKLREILEREGSQKVPIGQRAPPMFRDMMPDTHRTLPSEQFGVAGAFPNTIQASMNTSGMYNKRDSGFRGQGSARRRPTGTRNASQGLNSSRIEGPVEFRSVFKPRPEQEPACAAANERRKLIMNNEWALLDTLQVEMSVKEKEARQRHLQQQQATQRKALDSQVMQHEAARRAEEAETARDKKIVHAEIERHKLKEAQKIQKEREQNMELKKQREHMIEEVRAARSAARQSRQAEELKEIEAAERSIAEDCAKLAAKAEANKRHQAQLVKENEARLQAQKLAIAQSREQDEQLMQRTLATLAQQEEERKQKLKAFHDGIAARVNRAGTQAVTDHQDRIEREERLIKQFEQQKEEEIKIKEALAAEKKARQKAERIEARQASLEDKAAKAAAVKAESERARMEVDDRAYAEALANDRKMAGIREHNVSHGQKVKEQMMAVERASRLDDTSMTDRERALNSQLLQAANQIVGQPKQMTVRLY</sequence>
<evidence type="ECO:0000256" key="1">
    <source>
        <dbReference type="SAM" id="Coils"/>
    </source>
</evidence>
<feature type="region of interest" description="Disordered" evidence="2">
    <location>
        <begin position="1"/>
        <end position="41"/>
    </location>
</feature>
<keyword evidence="1" id="KW-0175">Coiled coil</keyword>
<feature type="coiled-coil region" evidence="1">
    <location>
        <begin position="163"/>
        <end position="233"/>
    </location>
</feature>
<name>A0ABQ7GDW1_DUNSA</name>
<dbReference type="Proteomes" id="UP000815325">
    <property type="component" value="Unassembled WGS sequence"/>
</dbReference>
<feature type="region of interest" description="Disordered" evidence="2">
    <location>
        <begin position="64"/>
        <end position="94"/>
    </location>
</feature>
<gene>
    <name evidence="3" type="ORF">DUNSADRAFT_11200</name>
</gene>